<name>A0ABD0Q1X9_CIRMR</name>
<evidence type="ECO:0000313" key="3">
    <source>
        <dbReference type="Proteomes" id="UP001529510"/>
    </source>
</evidence>
<dbReference type="AlphaFoldDB" id="A0ABD0Q1X9"/>
<proteinExistence type="predicted"/>
<keyword evidence="3" id="KW-1185">Reference proteome</keyword>
<feature type="non-terminal residue" evidence="2">
    <location>
        <position position="57"/>
    </location>
</feature>
<organism evidence="2 3">
    <name type="scientific">Cirrhinus mrigala</name>
    <name type="common">Mrigala</name>
    <dbReference type="NCBI Taxonomy" id="683832"/>
    <lineage>
        <taxon>Eukaryota</taxon>
        <taxon>Metazoa</taxon>
        <taxon>Chordata</taxon>
        <taxon>Craniata</taxon>
        <taxon>Vertebrata</taxon>
        <taxon>Euteleostomi</taxon>
        <taxon>Actinopterygii</taxon>
        <taxon>Neopterygii</taxon>
        <taxon>Teleostei</taxon>
        <taxon>Ostariophysi</taxon>
        <taxon>Cypriniformes</taxon>
        <taxon>Cyprinidae</taxon>
        <taxon>Labeoninae</taxon>
        <taxon>Labeonini</taxon>
        <taxon>Cirrhinus</taxon>
    </lineage>
</organism>
<protein>
    <submittedName>
        <fullName evidence="2">Uncharacterized protein</fullName>
    </submittedName>
</protein>
<dbReference type="Proteomes" id="UP001529510">
    <property type="component" value="Unassembled WGS sequence"/>
</dbReference>
<sequence length="57" mass="6627">RLCWWTWPAVRRPTRHSVWISTSVCSALTDGPDSNRTRSSRQTARLTRDTSSWPVKI</sequence>
<gene>
    <name evidence="2" type="ORF">M9458_024258</name>
</gene>
<comment type="caution">
    <text evidence="2">The sequence shown here is derived from an EMBL/GenBank/DDBJ whole genome shotgun (WGS) entry which is preliminary data.</text>
</comment>
<dbReference type="EMBL" id="JAMKFB020000012">
    <property type="protein sequence ID" value="KAL0178816.1"/>
    <property type="molecule type" value="Genomic_DNA"/>
</dbReference>
<accession>A0ABD0Q1X9</accession>
<feature type="region of interest" description="Disordered" evidence="1">
    <location>
        <begin position="30"/>
        <end position="57"/>
    </location>
</feature>
<feature type="compositionally biased region" description="Polar residues" evidence="1">
    <location>
        <begin position="40"/>
        <end position="57"/>
    </location>
</feature>
<feature type="non-terminal residue" evidence="2">
    <location>
        <position position="1"/>
    </location>
</feature>
<reference evidence="2 3" key="1">
    <citation type="submission" date="2024-05" db="EMBL/GenBank/DDBJ databases">
        <title>Genome sequencing and assembly of Indian major carp, Cirrhinus mrigala (Hamilton, 1822).</title>
        <authorList>
            <person name="Mohindra V."/>
            <person name="Chowdhury L.M."/>
            <person name="Lal K."/>
            <person name="Jena J.K."/>
        </authorList>
    </citation>
    <scope>NUCLEOTIDE SEQUENCE [LARGE SCALE GENOMIC DNA]</scope>
    <source>
        <strain evidence="2">CM1030</strain>
        <tissue evidence="2">Blood</tissue>
    </source>
</reference>
<evidence type="ECO:0000313" key="2">
    <source>
        <dbReference type="EMBL" id="KAL0178816.1"/>
    </source>
</evidence>
<evidence type="ECO:0000256" key="1">
    <source>
        <dbReference type="SAM" id="MobiDB-lite"/>
    </source>
</evidence>